<dbReference type="SUPFAM" id="SSF56349">
    <property type="entry name" value="DNA breaking-rejoining enzymes"/>
    <property type="match status" value="1"/>
</dbReference>
<dbReference type="Gene3D" id="1.10.150.130">
    <property type="match status" value="1"/>
</dbReference>
<dbReference type="InterPro" id="IPR025269">
    <property type="entry name" value="SAM-like_dom"/>
</dbReference>
<dbReference type="InterPro" id="IPR011010">
    <property type="entry name" value="DNA_brk_join_enz"/>
</dbReference>
<dbReference type="Proteomes" id="UP000664369">
    <property type="component" value="Unassembled WGS sequence"/>
</dbReference>
<dbReference type="RefSeq" id="WP_208174833.1">
    <property type="nucleotide sequence ID" value="NZ_JAGETZ010000003.1"/>
</dbReference>
<evidence type="ECO:0000313" key="6">
    <source>
        <dbReference type="Proteomes" id="UP000664369"/>
    </source>
</evidence>
<dbReference type="InterPro" id="IPR010998">
    <property type="entry name" value="Integrase_recombinase_N"/>
</dbReference>
<dbReference type="InterPro" id="IPR013762">
    <property type="entry name" value="Integrase-like_cat_sf"/>
</dbReference>
<dbReference type="PANTHER" id="PTHR30349">
    <property type="entry name" value="PHAGE INTEGRASE-RELATED"/>
    <property type="match status" value="1"/>
</dbReference>
<proteinExistence type="inferred from homology"/>
<evidence type="ECO:0000256" key="3">
    <source>
        <dbReference type="ARBA" id="ARBA00023172"/>
    </source>
</evidence>
<dbReference type="PANTHER" id="PTHR30349:SF64">
    <property type="entry name" value="PROPHAGE INTEGRASE INTD-RELATED"/>
    <property type="match status" value="1"/>
</dbReference>
<evidence type="ECO:0000313" key="5">
    <source>
        <dbReference type="EMBL" id="MBO2009211.1"/>
    </source>
</evidence>
<evidence type="ECO:0000256" key="1">
    <source>
        <dbReference type="ARBA" id="ARBA00008857"/>
    </source>
</evidence>
<protein>
    <submittedName>
        <fullName evidence="5">Tyrosine-type recombinase/integrase</fullName>
    </submittedName>
</protein>
<name>A0ABS3QDC0_9BACT</name>
<feature type="domain" description="Tyr recombinase" evidence="4">
    <location>
        <begin position="227"/>
        <end position="421"/>
    </location>
</feature>
<dbReference type="Gene3D" id="1.10.443.10">
    <property type="entry name" value="Intergrase catalytic core"/>
    <property type="match status" value="1"/>
</dbReference>
<keyword evidence="2" id="KW-0238">DNA-binding</keyword>
<comment type="similarity">
    <text evidence="1">Belongs to the 'phage' integrase family.</text>
</comment>
<dbReference type="PROSITE" id="PS51898">
    <property type="entry name" value="TYR_RECOMBINASE"/>
    <property type="match status" value="1"/>
</dbReference>
<dbReference type="InterPro" id="IPR002104">
    <property type="entry name" value="Integrase_catalytic"/>
</dbReference>
<dbReference type="InterPro" id="IPR050090">
    <property type="entry name" value="Tyrosine_recombinase_XerCD"/>
</dbReference>
<gene>
    <name evidence="5" type="ORF">J4E00_09110</name>
</gene>
<keyword evidence="6" id="KW-1185">Reference proteome</keyword>
<organism evidence="5 6">
    <name type="scientific">Hymenobacter negativus</name>
    <dbReference type="NCBI Taxonomy" id="2795026"/>
    <lineage>
        <taxon>Bacteria</taxon>
        <taxon>Pseudomonadati</taxon>
        <taxon>Bacteroidota</taxon>
        <taxon>Cytophagia</taxon>
        <taxon>Cytophagales</taxon>
        <taxon>Hymenobacteraceae</taxon>
        <taxon>Hymenobacter</taxon>
    </lineage>
</organism>
<reference evidence="5 6" key="1">
    <citation type="submission" date="2021-03" db="EMBL/GenBank/DDBJ databases">
        <authorList>
            <person name="Kim M.K."/>
        </authorList>
    </citation>
    <scope>NUCLEOTIDE SEQUENCE [LARGE SCALE GENOMIC DNA]</scope>
    <source>
        <strain evidence="5 6">BT442</strain>
    </source>
</reference>
<keyword evidence="3" id="KW-0233">DNA recombination</keyword>
<evidence type="ECO:0000259" key="4">
    <source>
        <dbReference type="PROSITE" id="PS51898"/>
    </source>
</evidence>
<sequence>MAEPKIRFYLHSKAASDGRRPVYLSVGIGEPRPVRQATGVVAHPDLWAAEAPHLDKRTDGYRNHNERFDDLRLFTRKLVRRLAEDGGLTNEAVAVALKNQVASYTGRPATVPRAKPEKPAGPLTPEQLQHRPLREAYHAWQQENAAEFSATYLAKGKQYFDWMEKFDPEATPASVDDKWVKRYTGFLVTDSPLYNNTIHQHINALRSVLQQAGLNTRWLKNKWKHKAKKVYLTFEELEQLVAWEPPATRPGLARQRDVFVARCLCGLRWSDANQLLRPHIRKGQVTNQIRLDQQKTRAAVQIPVLELLQTILDRYADWPGDKALPTINQQGSGAAIKEILQLAGIDAPHVRVRYKGTVKHEEVLPKWKAAATHTARHTYGALLAKMKIDPLTMRDLMGHGDLKSTMEYVHLEADATEQTLLTGWDKLRAHTD</sequence>
<comment type="caution">
    <text evidence="5">The sequence shown here is derived from an EMBL/GenBank/DDBJ whole genome shotgun (WGS) entry which is preliminary data.</text>
</comment>
<evidence type="ECO:0000256" key="2">
    <source>
        <dbReference type="ARBA" id="ARBA00023125"/>
    </source>
</evidence>
<dbReference type="EMBL" id="JAGETZ010000003">
    <property type="protein sequence ID" value="MBO2009211.1"/>
    <property type="molecule type" value="Genomic_DNA"/>
</dbReference>
<accession>A0ABS3QDC0</accession>
<dbReference type="Pfam" id="PF13102">
    <property type="entry name" value="Phage_int_SAM_5"/>
    <property type="match status" value="1"/>
</dbReference>
<dbReference type="Pfam" id="PF00589">
    <property type="entry name" value="Phage_integrase"/>
    <property type="match status" value="1"/>
</dbReference>